<feature type="domain" description="HTH arsR-type" evidence="4">
    <location>
        <begin position="23"/>
        <end position="117"/>
    </location>
</feature>
<dbReference type="STRING" id="89093.SAMN04488558_10466"/>
<evidence type="ECO:0000259" key="4">
    <source>
        <dbReference type="PROSITE" id="PS50987"/>
    </source>
</evidence>
<dbReference type="InterPro" id="IPR036388">
    <property type="entry name" value="WH-like_DNA-bd_sf"/>
</dbReference>
<protein>
    <submittedName>
        <fullName evidence="5">DNA-binding transcriptional regulator, ArsR family</fullName>
    </submittedName>
</protein>
<dbReference type="InterPro" id="IPR051011">
    <property type="entry name" value="Metal_resp_trans_reg"/>
</dbReference>
<reference evidence="5 6" key="1">
    <citation type="submission" date="2016-10" db="EMBL/GenBank/DDBJ databases">
        <authorList>
            <person name="de Groot N.N."/>
        </authorList>
    </citation>
    <scope>NUCLEOTIDE SEQUENCE [LARGE SCALE GENOMIC DNA]</scope>
    <source>
        <strain evidence="5 6">DSM 15695</strain>
    </source>
</reference>
<dbReference type="RefSeq" id="WP_092571215.1">
    <property type="nucleotide sequence ID" value="NZ_CALUDV010000026.1"/>
</dbReference>
<evidence type="ECO:0000256" key="2">
    <source>
        <dbReference type="ARBA" id="ARBA00023125"/>
    </source>
</evidence>
<keyword evidence="3" id="KW-0804">Transcription</keyword>
<keyword evidence="6" id="KW-1185">Reference proteome</keyword>
<dbReference type="SUPFAM" id="SSF46785">
    <property type="entry name" value="Winged helix' DNA-binding domain"/>
    <property type="match status" value="1"/>
</dbReference>
<dbReference type="PANTHER" id="PTHR43132">
    <property type="entry name" value="ARSENICAL RESISTANCE OPERON REPRESSOR ARSR-RELATED"/>
    <property type="match status" value="1"/>
</dbReference>
<proteinExistence type="predicted"/>
<gene>
    <name evidence="5" type="ORF">SAMN04488558_10466</name>
</gene>
<dbReference type="Gene3D" id="1.10.10.10">
    <property type="entry name" value="Winged helix-like DNA-binding domain superfamily/Winged helix DNA-binding domain"/>
    <property type="match status" value="1"/>
</dbReference>
<dbReference type="PANTHER" id="PTHR43132:SF6">
    <property type="entry name" value="HTH-TYPE TRANSCRIPTIONAL REPRESSOR CZRA"/>
    <property type="match status" value="1"/>
</dbReference>
<dbReference type="OrthoDB" id="9794330at2"/>
<keyword evidence="2 5" id="KW-0238">DNA-binding</keyword>
<evidence type="ECO:0000313" key="6">
    <source>
        <dbReference type="Proteomes" id="UP000198833"/>
    </source>
</evidence>
<dbReference type="Proteomes" id="UP000198833">
    <property type="component" value="Unassembled WGS sequence"/>
</dbReference>
<dbReference type="InterPro" id="IPR036390">
    <property type="entry name" value="WH_DNA-bd_sf"/>
</dbReference>
<organism evidence="5 6">
    <name type="scientific">Ignavigranum ruoffiae</name>
    <dbReference type="NCBI Taxonomy" id="89093"/>
    <lineage>
        <taxon>Bacteria</taxon>
        <taxon>Bacillati</taxon>
        <taxon>Bacillota</taxon>
        <taxon>Bacilli</taxon>
        <taxon>Lactobacillales</taxon>
        <taxon>Aerococcaceae</taxon>
        <taxon>Ignavigranum</taxon>
    </lineage>
</organism>
<dbReference type="SMART" id="SM00418">
    <property type="entry name" value="HTH_ARSR"/>
    <property type="match status" value="1"/>
</dbReference>
<dbReference type="Pfam" id="PF01022">
    <property type="entry name" value="HTH_5"/>
    <property type="match status" value="1"/>
</dbReference>
<name>A0A1H9CMG6_9LACT</name>
<dbReference type="GO" id="GO:0003700">
    <property type="term" value="F:DNA-binding transcription factor activity"/>
    <property type="evidence" value="ECO:0007669"/>
    <property type="project" value="InterPro"/>
</dbReference>
<dbReference type="CDD" id="cd00090">
    <property type="entry name" value="HTH_ARSR"/>
    <property type="match status" value="1"/>
</dbReference>
<evidence type="ECO:0000313" key="5">
    <source>
        <dbReference type="EMBL" id="SEQ01863.1"/>
    </source>
</evidence>
<dbReference type="NCBIfam" id="NF033788">
    <property type="entry name" value="HTH_metalloreg"/>
    <property type="match status" value="1"/>
</dbReference>
<evidence type="ECO:0000256" key="1">
    <source>
        <dbReference type="ARBA" id="ARBA00023015"/>
    </source>
</evidence>
<dbReference type="EMBL" id="FOEN01000004">
    <property type="protein sequence ID" value="SEQ01863.1"/>
    <property type="molecule type" value="Genomic_DNA"/>
</dbReference>
<keyword evidence="1" id="KW-0805">Transcription regulation</keyword>
<dbReference type="InterPro" id="IPR011991">
    <property type="entry name" value="ArsR-like_HTH"/>
</dbReference>
<accession>A0A1H9CMG6</accession>
<dbReference type="AlphaFoldDB" id="A0A1H9CMG6"/>
<dbReference type="GO" id="GO:0003677">
    <property type="term" value="F:DNA binding"/>
    <property type="evidence" value="ECO:0007669"/>
    <property type="project" value="UniProtKB-KW"/>
</dbReference>
<dbReference type="PRINTS" id="PR00778">
    <property type="entry name" value="HTHARSR"/>
</dbReference>
<dbReference type="PROSITE" id="PS50987">
    <property type="entry name" value="HTH_ARSR_2"/>
    <property type="match status" value="1"/>
</dbReference>
<dbReference type="InterPro" id="IPR001845">
    <property type="entry name" value="HTH_ArsR_DNA-bd_dom"/>
</dbReference>
<sequence length="117" mass="13469">MTMPVCQEFQNHPDRVKQVRQELESLPLDKVTNFLKAIAEDNRTKIVTALSRYPELCVCDIANILGISQANASSHLRKLYKVGVIKDRKEGKQVYYSLEDEHVQAIINKTIEHMEED</sequence>
<evidence type="ECO:0000256" key="3">
    <source>
        <dbReference type="ARBA" id="ARBA00023163"/>
    </source>
</evidence>